<dbReference type="InterPro" id="IPR011990">
    <property type="entry name" value="TPR-like_helical_dom_sf"/>
</dbReference>
<name>A0ABQ4NBX2_9BACL</name>
<evidence type="ECO:0008006" key="3">
    <source>
        <dbReference type="Google" id="ProtNLM"/>
    </source>
</evidence>
<evidence type="ECO:0000313" key="2">
    <source>
        <dbReference type="Proteomes" id="UP000680304"/>
    </source>
</evidence>
<reference evidence="1 2" key="1">
    <citation type="submission" date="2021-04" db="EMBL/GenBank/DDBJ databases">
        <title>Draft genome sequence of Paenibacillus cisolokensis, LC2-13A.</title>
        <authorList>
            <person name="Uke A."/>
            <person name="Chhe C."/>
            <person name="Baramee S."/>
            <person name="Kosugi A."/>
        </authorList>
    </citation>
    <scope>NUCLEOTIDE SEQUENCE [LARGE SCALE GENOMIC DNA]</scope>
    <source>
        <strain evidence="1 2">LC2-13A</strain>
    </source>
</reference>
<proteinExistence type="predicted"/>
<accession>A0ABQ4NBX2</accession>
<dbReference type="Proteomes" id="UP000680304">
    <property type="component" value="Unassembled WGS sequence"/>
</dbReference>
<dbReference type="EMBL" id="BOVJ01000135">
    <property type="protein sequence ID" value="GIQ65478.1"/>
    <property type="molecule type" value="Genomic_DNA"/>
</dbReference>
<dbReference type="Gene3D" id="1.25.40.10">
    <property type="entry name" value="Tetratricopeptide repeat domain"/>
    <property type="match status" value="1"/>
</dbReference>
<comment type="caution">
    <text evidence="1">The sequence shown here is derived from an EMBL/GenBank/DDBJ whole genome shotgun (WGS) entry which is preliminary data.</text>
</comment>
<gene>
    <name evidence="1" type="ORF">PACILC2_40460</name>
</gene>
<dbReference type="SUPFAM" id="SSF48452">
    <property type="entry name" value="TPR-like"/>
    <property type="match status" value="1"/>
</dbReference>
<keyword evidence="2" id="KW-1185">Reference proteome</keyword>
<dbReference type="InterPro" id="IPR046880">
    <property type="entry name" value="TPR-S"/>
</dbReference>
<dbReference type="Pfam" id="PF20308">
    <property type="entry name" value="TPR-S"/>
    <property type="match status" value="1"/>
</dbReference>
<sequence>MGYGVKTDYSTGRDLDLDKTYRNIVKPAVEEAGLKCIRADDLKHSGIIDVPMYYYLFAADVVVADLSAYNPNAFYELGIRHALKPYTTIAIAEKELKYPFDLNHIVIRPYEHLGKGIDHDEVVRFRGELKEAIEQILSTPNIDSPVYTFLNDLTPPALRKAPDIDASNPRDSLSSILDFAQSALDKNDFLGAKSLFQAALVIDPNSTFIKQRIALSTYKSKHPDVLTSLYEAYDVLQTLEPQVTTDPETLGLLGAVCKRLWESTEDKAWLDKSIFYYEKSFYIKNDYYNGINYAYLLNVRGNISDKINAIADYVLATRARQKVISICESLLEYNFESRGDRYWILATLEEAYFGIGDQVKYSETKARAESIVIGKWQRETTEEQIGKLAALLAKSPF</sequence>
<protein>
    <recommendedName>
        <fullName evidence="3">DUF4071 domain-containing protein</fullName>
    </recommendedName>
</protein>
<evidence type="ECO:0000313" key="1">
    <source>
        <dbReference type="EMBL" id="GIQ65478.1"/>
    </source>
</evidence>
<organism evidence="1 2">
    <name type="scientific">Paenibacillus cisolokensis</name>
    <dbReference type="NCBI Taxonomy" id="1658519"/>
    <lineage>
        <taxon>Bacteria</taxon>
        <taxon>Bacillati</taxon>
        <taxon>Bacillota</taxon>
        <taxon>Bacilli</taxon>
        <taxon>Bacillales</taxon>
        <taxon>Paenibacillaceae</taxon>
        <taxon>Paenibacillus</taxon>
    </lineage>
</organism>